<dbReference type="InterPro" id="IPR024882">
    <property type="entry name" value="NUP58/p45/49"/>
</dbReference>
<evidence type="ECO:0000313" key="9">
    <source>
        <dbReference type="EnsemblMetazoa" id="SCAU007905-PA"/>
    </source>
</evidence>
<organism evidence="9 10">
    <name type="scientific">Stomoxys calcitrans</name>
    <name type="common">Stable fly</name>
    <name type="synonym">Conops calcitrans</name>
    <dbReference type="NCBI Taxonomy" id="35570"/>
    <lineage>
        <taxon>Eukaryota</taxon>
        <taxon>Metazoa</taxon>
        <taxon>Ecdysozoa</taxon>
        <taxon>Arthropoda</taxon>
        <taxon>Hexapoda</taxon>
        <taxon>Insecta</taxon>
        <taxon>Pterygota</taxon>
        <taxon>Neoptera</taxon>
        <taxon>Endopterygota</taxon>
        <taxon>Diptera</taxon>
        <taxon>Brachycera</taxon>
        <taxon>Muscomorpha</taxon>
        <taxon>Muscoidea</taxon>
        <taxon>Muscidae</taxon>
        <taxon>Stomoxys</taxon>
    </lineage>
</organism>
<evidence type="ECO:0000256" key="1">
    <source>
        <dbReference type="ARBA" id="ARBA00004567"/>
    </source>
</evidence>
<dbReference type="GO" id="GO:0005643">
    <property type="term" value="C:nuclear pore"/>
    <property type="evidence" value="ECO:0007669"/>
    <property type="project" value="UniProtKB-SubCell"/>
</dbReference>
<evidence type="ECO:0008006" key="11">
    <source>
        <dbReference type="Google" id="ProtNLM"/>
    </source>
</evidence>
<dbReference type="GO" id="GO:0051028">
    <property type="term" value="P:mRNA transport"/>
    <property type="evidence" value="ECO:0007669"/>
    <property type="project" value="UniProtKB-KW"/>
</dbReference>
<evidence type="ECO:0000256" key="3">
    <source>
        <dbReference type="ARBA" id="ARBA00022816"/>
    </source>
</evidence>
<keyword evidence="5" id="KW-0811">Translocation</keyword>
<dbReference type="PANTHER" id="PTHR13437:SF2">
    <property type="entry name" value="NUCLEOPORIN P58_P45"/>
    <property type="match status" value="1"/>
</dbReference>
<evidence type="ECO:0000256" key="4">
    <source>
        <dbReference type="ARBA" id="ARBA00022927"/>
    </source>
</evidence>
<dbReference type="AlphaFoldDB" id="A0A1I8PGX4"/>
<dbReference type="Gene3D" id="6.10.140.1350">
    <property type="match status" value="1"/>
</dbReference>
<dbReference type="GO" id="GO:0017056">
    <property type="term" value="F:structural constituent of nuclear pore"/>
    <property type="evidence" value="ECO:0007669"/>
    <property type="project" value="InterPro"/>
</dbReference>
<keyword evidence="6" id="KW-0906">Nuclear pore complex</keyword>
<dbReference type="OrthoDB" id="2538017at2759"/>
<dbReference type="GO" id="GO:0008139">
    <property type="term" value="F:nuclear localization sequence binding"/>
    <property type="evidence" value="ECO:0007669"/>
    <property type="project" value="InterPro"/>
</dbReference>
<dbReference type="VEuPathDB" id="VectorBase:SCAU007905"/>
<evidence type="ECO:0000256" key="8">
    <source>
        <dbReference type="SAM" id="MobiDB-lite"/>
    </source>
</evidence>
<proteinExistence type="predicted"/>
<evidence type="ECO:0000256" key="2">
    <source>
        <dbReference type="ARBA" id="ARBA00022448"/>
    </source>
</evidence>
<feature type="compositionally biased region" description="Polar residues" evidence="8">
    <location>
        <begin position="13"/>
        <end position="23"/>
    </location>
</feature>
<dbReference type="Pfam" id="PF15967">
    <property type="entry name" value="Nucleoporin_FG2"/>
    <property type="match status" value="1"/>
</dbReference>
<name>A0A1I8PGX4_STOCA</name>
<evidence type="ECO:0000313" key="10">
    <source>
        <dbReference type="Proteomes" id="UP000095300"/>
    </source>
</evidence>
<protein>
    <recommendedName>
        <fullName evidence="11">Nucleoporin Nup58</fullName>
    </recommendedName>
</protein>
<keyword evidence="10" id="KW-1185">Reference proteome</keyword>
<evidence type="ECO:0000256" key="6">
    <source>
        <dbReference type="ARBA" id="ARBA00023132"/>
    </source>
</evidence>
<feature type="region of interest" description="Disordered" evidence="8">
    <location>
        <begin position="1"/>
        <end position="23"/>
    </location>
</feature>
<dbReference type="PANTHER" id="PTHR13437">
    <property type="entry name" value="NUCLEOPORIN P58/P45 NUCLEOPORIN-LIKE PROTEIN 1"/>
    <property type="match status" value="1"/>
</dbReference>
<dbReference type="GO" id="GO:0015031">
    <property type="term" value="P:protein transport"/>
    <property type="evidence" value="ECO:0007669"/>
    <property type="project" value="UniProtKB-KW"/>
</dbReference>
<dbReference type="EnsemblMetazoa" id="SCAU007905-RA">
    <property type="protein sequence ID" value="SCAU007905-PA"/>
    <property type="gene ID" value="SCAU007905"/>
</dbReference>
<dbReference type="KEGG" id="scac:106083985"/>
<accession>A0A1I8PGX4</accession>
<sequence length="533" mass="53674">MSGFSFGAPAAGSTPNNQQSGFSLTAPKTMATATPTLGGLGGFGSTAATPAFGAAAPAFGAPAATPAFGAAAATPAFGAAAATPAFGAATGTPPFGAASSAPAFGAATSAPAFGAAASTPAFGATQSAAPAFGTTAAPAFGATPATSAPAFGTSFSFGAPTATAAASTAATGTTFGFGATSSAATASTAPTLSFGAAAATSAAGTGTVPTLGLGGAATGTSFSFGKPAATTSASLNFGTTTTTTLGGGLFGKPATTAATATAPTPFVGLGGIDVSSNKPKPGESKQDIKVKETQVPDEIARTVDALKTYIKTQKTLSSDIGRTSTSKLTNVSGEILNLQWALQEIANSVEANYNQIKLLRKETSKTIQSVEMAQRTQDTPVGLQFENNAPFQFFQNLVAKYEHDLINFRQQIALTERHMHSLTNPQNVAPEDLKRGFQQINESFISLAGRLHEIHQKVEAQKEQYLNLRKYRLRDNTDVFAKLDNPETKVDTSRITAGPTPFSNITAISNFGKSFGNSALSGTAQASGAQQGK</sequence>
<keyword evidence="2" id="KW-0813">Transport</keyword>
<comment type="subcellular location">
    <subcellularLocation>
        <location evidence="1">Nucleus</location>
        <location evidence="1">Nuclear pore complex</location>
    </subcellularLocation>
</comment>
<evidence type="ECO:0000256" key="7">
    <source>
        <dbReference type="ARBA" id="ARBA00023242"/>
    </source>
</evidence>
<dbReference type="STRING" id="35570.A0A1I8PGX4"/>
<dbReference type="Proteomes" id="UP000095300">
    <property type="component" value="Unassembled WGS sequence"/>
</dbReference>
<keyword evidence="3" id="KW-0509">mRNA transport</keyword>
<keyword evidence="4" id="KW-0653">Protein transport</keyword>
<evidence type="ECO:0000256" key="5">
    <source>
        <dbReference type="ARBA" id="ARBA00023010"/>
    </source>
</evidence>
<gene>
    <name evidence="9" type="primary">106083985</name>
</gene>
<reference evidence="9" key="1">
    <citation type="submission" date="2020-05" db="UniProtKB">
        <authorList>
            <consortium name="EnsemblMetazoa"/>
        </authorList>
    </citation>
    <scope>IDENTIFICATION</scope>
    <source>
        <strain evidence="9">USDA</strain>
    </source>
</reference>
<keyword evidence="7" id="KW-0539">Nucleus</keyword>